<feature type="transmembrane region" description="Helical" evidence="1">
    <location>
        <begin position="290"/>
        <end position="309"/>
    </location>
</feature>
<dbReference type="STRING" id="1797516.A3D26_01525"/>
<name>A0A1G1V617_9BACT</name>
<feature type="transmembrane region" description="Helical" evidence="1">
    <location>
        <begin position="67"/>
        <end position="87"/>
    </location>
</feature>
<feature type="transmembrane region" description="Helical" evidence="1">
    <location>
        <begin position="314"/>
        <end position="330"/>
    </location>
</feature>
<accession>A0A1G1V617</accession>
<feature type="transmembrane region" description="Helical" evidence="1">
    <location>
        <begin position="510"/>
        <end position="532"/>
    </location>
</feature>
<gene>
    <name evidence="2" type="ORF">A3D26_01525</name>
</gene>
<proteinExistence type="predicted"/>
<protein>
    <recommendedName>
        <fullName evidence="4">YYY membrane protein</fullName>
    </recommendedName>
</protein>
<dbReference type="PANTHER" id="PTHR10790">
    <property type="entry name" value="TPR-DOMAIN CONTAINING PROTEIN"/>
    <property type="match status" value="1"/>
</dbReference>
<feature type="transmembrane region" description="Helical" evidence="1">
    <location>
        <begin position="99"/>
        <end position="119"/>
    </location>
</feature>
<dbReference type="PANTHER" id="PTHR10790:SF51">
    <property type="entry name" value="TETRATRICOPEPTIDE REPEAT PROTEIN"/>
    <property type="match status" value="1"/>
</dbReference>
<evidence type="ECO:0000313" key="2">
    <source>
        <dbReference type="EMBL" id="OGY10819.1"/>
    </source>
</evidence>
<keyword evidence="1" id="KW-0472">Membrane</keyword>
<feature type="transmembrane region" description="Helical" evidence="1">
    <location>
        <begin position="43"/>
        <end position="61"/>
    </location>
</feature>
<feature type="transmembrane region" description="Helical" evidence="1">
    <location>
        <begin position="437"/>
        <end position="460"/>
    </location>
</feature>
<feature type="transmembrane region" description="Helical" evidence="1">
    <location>
        <begin position="181"/>
        <end position="202"/>
    </location>
</feature>
<sequence>MTEDLLFIFRWWLLLFEIGLVSFPLSFLLFSRQNATSYILGKGVGVILISYISWLLASLRVLPFSNITVWLTFLIFALFQLLLFYSVRREFRKFVLTNYRGFIFQEILFFVCLLSWSLVRGYQPDIRGLEKFMDFGLVNAILQSNFFPPQDMWFSGNPINYYYFGHFITAFLTQLSGIPSYITYNLMIATIFSLTFSFSFAFARSLFGLTNSLNTERSRLGIVFSFATSFLVSLGGNPHFYYWLARNNFNFSSYWYPDATRFIVELFGASDNTIHEFPAYSFVVADLHGHLLNLPFVLLFLTLMVHIFLEQKITFMRVLFLSFLLGSFVMTSTWDVPIYLTSLSGIFLLVSYSRTNSILLAISKTVLLSGVTFFIGLLFSLPFLMSFRNISGGVKISEFHSPLWMLGVLWGLFGFLSLIFLVYLVRKYRSLREFAKTGDALVLCLVLTGWLLVVVPEVVYVKDIYIHEYQRANTMFKLTYQSFVLFSLTSFYILWRVFSRDSKAGLVWRFLRLSYLMLLGFVVIGQVTYSYLAVKSYYGLNTYKGIAGNSWVIDHYPGEGKVIDWFLPQRLSGRVVLQAAGDSYTDFGLISSYTGLPTVQGWLVHEWLWRGSFEGPGERARDVEVIYTSQDRERVLALITKYDVLFVVVGALERQKYPTLEESKFKTLGKLVFSSFGTQVYRVN</sequence>
<keyword evidence="1" id="KW-1133">Transmembrane helix</keyword>
<dbReference type="EMBL" id="MHBZ01000029">
    <property type="protein sequence ID" value="OGY10819.1"/>
    <property type="molecule type" value="Genomic_DNA"/>
</dbReference>
<dbReference type="InterPro" id="IPR018746">
    <property type="entry name" value="DUF2298"/>
</dbReference>
<reference evidence="2 3" key="1">
    <citation type="journal article" date="2016" name="Nat. Commun.">
        <title>Thousands of microbial genomes shed light on interconnected biogeochemical processes in an aquifer system.</title>
        <authorList>
            <person name="Anantharaman K."/>
            <person name="Brown C.T."/>
            <person name="Hug L.A."/>
            <person name="Sharon I."/>
            <person name="Castelle C.J."/>
            <person name="Probst A.J."/>
            <person name="Thomas B.C."/>
            <person name="Singh A."/>
            <person name="Wilkins M.J."/>
            <person name="Karaoz U."/>
            <person name="Brodie E.L."/>
            <person name="Williams K.H."/>
            <person name="Hubbard S.S."/>
            <person name="Banfield J.F."/>
        </authorList>
    </citation>
    <scope>NUCLEOTIDE SEQUENCE [LARGE SCALE GENOMIC DNA]</scope>
</reference>
<evidence type="ECO:0008006" key="4">
    <source>
        <dbReference type="Google" id="ProtNLM"/>
    </source>
</evidence>
<feature type="transmembrane region" description="Helical" evidence="1">
    <location>
        <begin position="12"/>
        <end position="31"/>
    </location>
</feature>
<dbReference type="AlphaFoldDB" id="A0A1G1V617"/>
<dbReference type="Pfam" id="PF10060">
    <property type="entry name" value="DUF2298"/>
    <property type="match status" value="2"/>
</dbReference>
<feature type="transmembrane region" description="Helical" evidence="1">
    <location>
        <begin position="404"/>
        <end position="425"/>
    </location>
</feature>
<organism evidence="2 3">
    <name type="scientific">Candidatus Blackburnbacteria bacterium RIFCSPHIGHO2_02_FULL_44_20</name>
    <dbReference type="NCBI Taxonomy" id="1797516"/>
    <lineage>
        <taxon>Bacteria</taxon>
        <taxon>Candidatus Blackburniibacteriota</taxon>
    </lineage>
</organism>
<evidence type="ECO:0000313" key="3">
    <source>
        <dbReference type="Proteomes" id="UP000178319"/>
    </source>
</evidence>
<feature type="transmembrane region" description="Helical" evidence="1">
    <location>
        <begin position="222"/>
        <end position="244"/>
    </location>
</feature>
<feature type="transmembrane region" description="Helical" evidence="1">
    <location>
        <begin position="336"/>
        <end position="353"/>
    </location>
</feature>
<comment type="caution">
    <text evidence="2">The sequence shown here is derived from an EMBL/GenBank/DDBJ whole genome shotgun (WGS) entry which is preliminary data.</text>
</comment>
<dbReference type="Proteomes" id="UP000178319">
    <property type="component" value="Unassembled WGS sequence"/>
</dbReference>
<evidence type="ECO:0000256" key="1">
    <source>
        <dbReference type="SAM" id="Phobius"/>
    </source>
</evidence>
<feature type="transmembrane region" description="Helical" evidence="1">
    <location>
        <begin position="365"/>
        <end position="384"/>
    </location>
</feature>
<keyword evidence="1" id="KW-0812">Transmembrane</keyword>
<feature type="transmembrane region" description="Helical" evidence="1">
    <location>
        <begin position="480"/>
        <end position="498"/>
    </location>
</feature>